<sequence>MNRRWLHWLLISILLASVLFGYTLVPDREFEAWKDRFSHLAVTQGISAETAARALRGLSPDKKVLRLEAHQPEFSKPIWEYLETAVSDERIARGQKLLDEQAPLLERIYQQFGVQPEYLLAVWGVESNYGKNTGGYNIIQSLATLAYAGSEDRRNFWQAQLLSALRILDEGDMSLVSMQGSWAGAIGHTQFIPTTFEEFAVDFDGDGKRDLVGSIPDALASTANYLAHSGWERGKLWGREVRLPTGFDWSRADPDFWLPANAWGQDARVTGADGAPVMDPDPAYIFLPAGYRGPAFLAFHNFSVILKYNNAENYALAVGYLGDRIRGAGPLVASWPHDEQPLSLTQKSELQELLTVAGYSTEGVDGRIGPNTRSALRRWQLDAGFPADGFATLEYLDVLRQEVQTNSLPKPSVAPAAKLAPVGGSMKH</sequence>
<dbReference type="NCBIfam" id="TIGR02283">
    <property type="entry name" value="MltB_2"/>
    <property type="match status" value="1"/>
</dbReference>
<dbReference type="SUPFAM" id="SSF53955">
    <property type="entry name" value="Lysozyme-like"/>
    <property type="match status" value="1"/>
</dbReference>
<evidence type="ECO:0000313" key="4">
    <source>
        <dbReference type="EMBL" id="MEB4591898.1"/>
    </source>
</evidence>
<dbReference type="InterPro" id="IPR023346">
    <property type="entry name" value="Lysozyme-like_dom_sf"/>
</dbReference>
<proteinExistence type="predicted"/>
<dbReference type="Pfam" id="PF01471">
    <property type="entry name" value="PG_binding_1"/>
    <property type="match status" value="1"/>
</dbReference>
<dbReference type="Gene3D" id="1.10.101.10">
    <property type="entry name" value="PGBD-like superfamily/PGBD"/>
    <property type="match status" value="1"/>
</dbReference>
<feature type="domain" description="Transglycosylase SLT" evidence="3">
    <location>
        <begin position="30"/>
        <end position="323"/>
    </location>
</feature>
<keyword evidence="5" id="KW-1185">Reference proteome</keyword>
<dbReference type="CDD" id="cd13399">
    <property type="entry name" value="Slt35-like"/>
    <property type="match status" value="1"/>
</dbReference>
<dbReference type="Pfam" id="PF13406">
    <property type="entry name" value="SLT_2"/>
    <property type="match status" value="1"/>
</dbReference>
<feature type="domain" description="Peptidoglycan binding-like" evidence="2">
    <location>
        <begin position="349"/>
        <end position="399"/>
    </location>
</feature>
<evidence type="ECO:0000313" key="5">
    <source>
        <dbReference type="Proteomes" id="UP001308005"/>
    </source>
</evidence>
<comment type="caution">
    <text evidence="4">The sequence shown here is derived from an EMBL/GenBank/DDBJ whole genome shotgun (WGS) entry which is preliminary data.</text>
</comment>
<evidence type="ECO:0000259" key="3">
    <source>
        <dbReference type="Pfam" id="PF13406"/>
    </source>
</evidence>
<dbReference type="InterPro" id="IPR002477">
    <property type="entry name" value="Peptidoglycan-bd-like"/>
</dbReference>
<dbReference type="InterPro" id="IPR011970">
    <property type="entry name" value="MltB_2"/>
</dbReference>
<name>A0ABU6CYH8_9GAMM</name>
<protein>
    <submittedName>
        <fullName evidence="4">Lytic murein transglycosylase</fullName>
    </submittedName>
</protein>
<reference evidence="4 5" key="2">
    <citation type="submission" date="2024-01" db="EMBL/GenBank/DDBJ databases">
        <authorList>
            <person name="Xie X."/>
        </authorList>
    </citation>
    <scope>NUCLEOTIDE SEQUENCE [LARGE SCALE GENOMIC DNA]</scope>
    <source>
        <strain evidence="4">SCUT-1</strain>
    </source>
</reference>
<evidence type="ECO:0000256" key="1">
    <source>
        <dbReference type="SAM" id="MobiDB-lite"/>
    </source>
</evidence>
<dbReference type="RefSeq" id="WP_324695854.1">
    <property type="nucleotide sequence ID" value="NZ_JAYMYJ010000114.1"/>
</dbReference>
<dbReference type="InterPro" id="IPR031304">
    <property type="entry name" value="SLT_2"/>
</dbReference>
<dbReference type="PANTHER" id="PTHR30163">
    <property type="entry name" value="MEMBRANE-BOUND LYTIC MUREIN TRANSGLYCOSYLASE B"/>
    <property type="match status" value="1"/>
</dbReference>
<dbReference type="InterPro" id="IPR043426">
    <property type="entry name" value="MltB-like"/>
</dbReference>
<dbReference type="SUPFAM" id="SSF47090">
    <property type="entry name" value="PGBD-like"/>
    <property type="match status" value="1"/>
</dbReference>
<dbReference type="Proteomes" id="UP001308005">
    <property type="component" value="Unassembled WGS sequence"/>
</dbReference>
<evidence type="ECO:0000259" key="2">
    <source>
        <dbReference type="Pfam" id="PF01471"/>
    </source>
</evidence>
<organism evidence="4 5">
    <name type="scientific">Candidatus Thiothrix phosphatis</name>
    <dbReference type="NCBI Taxonomy" id="3112415"/>
    <lineage>
        <taxon>Bacteria</taxon>
        <taxon>Pseudomonadati</taxon>
        <taxon>Pseudomonadota</taxon>
        <taxon>Gammaproteobacteria</taxon>
        <taxon>Thiotrichales</taxon>
        <taxon>Thiotrichaceae</taxon>
        <taxon>Thiothrix</taxon>
    </lineage>
</organism>
<reference evidence="5" key="1">
    <citation type="submission" date="2023-07" db="EMBL/GenBank/DDBJ databases">
        <title>The carbon used by Thiothrix.</title>
        <authorList>
            <person name="Chen L."/>
        </authorList>
    </citation>
    <scope>NUCLEOTIDE SEQUENCE [LARGE SCALE GENOMIC DNA]</scope>
</reference>
<dbReference type="Gene3D" id="1.10.8.350">
    <property type="entry name" value="Bacterial muramidase"/>
    <property type="match status" value="1"/>
</dbReference>
<dbReference type="PANTHER" id="PTHR30163:SF8">
    <property type="entry name" value="LYTIC MUREIN TRANSGLYCOSYLASE"/>
    <property type="match status" value="1"/>
</dbReference>
<dbReference type="InterPro" id="IPR036366">
    <property type="entry name" value="PGBDSf"/>
</dbReference>
<gene>
    <name evidence="4" type="ORF">VSS37_12975</name>
</gene>
<dbReference type="InterPro" id="IPR036365">
    <property type="entry name" value="PGBD-like_sf"/>
</dbReference>
<feature type="region of interest" description="Disordered" evidence="1">
    <location>
        <begin position="407"/>
        <end position="428"/>
    </location>
</feature>
<dbReference type="Gene3D" id="1.10.530.10">
    <property type="match status" value="1"/>
</dbReference>
<dbReference type="EMBL" id="JAYMYJ010000114">
    <property type="protein sequence ID" value="MEB4591898.1"/>
    <property type="molecule type" value="Genomic_DNA"/>
</dbReference>
<accession>A0ABU6CYH8</accession>